<gene>
    <name evidence="7" type="ORF">AV274_5850</name>
</gene>
<evidence type="ECO:0000313" key="7">
    <source>
        <dbReference type="EMBL" id="OAO12495.1"/>
    </source>
</evidence>
<dbReference type="SMART" id="SM00631">
    <property type="entry name" value="Zn_pept"/>
    <property type="match status" value="1"/>
</dbReference>
<evidence type="ECO:0000256" key="2">
    <source>
        <dbReference type="ARBA" id="ARBA00005988"/>
    </source>
</evidence>
<keyword evidence="4" id="KW-0472">Membrane</keyword>
<evidence type="ECO:0000256" key="1">
    <source>
        <dbReference type="ARBA" id="ARBA00001947"/>
    </source>
</evidence>
<comment type="caution">
    <text evidence="7">The sequence shown here is derived from an EMBL/GenBank/DDBJ whole genome shotgun (WGS) entry which is preliminary data.</text>
</comment>
<dbReference type="GO" id="GO:0006508">
    <property type="term" value="P:proteolysis"/>
    <property type="evidence" value="ECO:0007669"/>
    <property type="project" value="InterPro"/>
</dbReference>
<evidence type="ECO:0000259" key="6">
    <source>
        <dbReference type="PROSITE" id="PS52035"/>
    </source>
</evidence>
<dbReference type="PANTHER" id="PTHR11705:SF91">
    <property type="entry name" value="FI01817P-RELATED"/>
    <property type="match status" value="1"/>
</dbReference>
<accession>A0A196S5Y5</accession>
<dbReference type="Proteomes" id="UP000078348">
    <property type="component" value="Unassembled WGS sequence"/>
</dbReference>
<dbReference type="SUPFAM" id="SSF53187">
    <property type="entry name" value="Zn-dependent exopeptidases"/>
    <property type="match status" value="1"/>
</dbReference>
<organism evidence="7 8">
    <name type="scientific">Blastocystis sp. subtype 1 (strain ATCC 50177 / NandII)</name>
    <dbReference type="NCBI Taxonomy" id="478820"/>
    <lineage>
        <taxon>Eukaryota</taxon>
        <taxon>Sar</taxon>
        <taxon>Stramenopiles</taxon>
        <taxon>Bigyra</taxon>
        <taxon>Opalozoa</taxon>
        <taxon>Opalinata</taxon>
        <taxon>Blastocystidae</taxon>
        <taxon>Blastocystis</taxon>
    </lineage>
</organism>
<dbReference type="EMBL" id="LXWW01000543">
    <property type="protein sequence ID" value="OAO12495.1"/>
    <property type="molecule type" value="Genomic_DNA"/>
</dbReference>
<feature type="active site" description="Proton donor/acceptor" evidence="3">
    <location>
        <position position="303"/>
    </location>
</feature>
<dbReference type="OrthoDB" id="3626597at2759"/>
<keyword evidence="8" id="KW-1185">Reference proteome</keyword>
<protein>
    <recommendedName>
        <fullName evidence="6">Peptidase M14 domain-containing protein</fullName>
    </recommendedName>
</protein>
<dbReference type="GO" id="GO:0004181">
    <property type="term" value="F:metallocarboxypeptidase activity"/>
    <property type="evidence" value="ECO:0007669"/>
    <property type="project" value="InterPro"/>
</dbReference>
<reference evidence="7 8" key="1">
    <citation type="submission" date="2016-05" db="EMBL/GenBank/DDBJ databases">
        <title>Nuclear genome of Blastocystis sp. subtype 1 NandII.</title>
        <authorList>
            <person name="Gentekaki E."/>
            <person name="Curtis B."/>
            <person name="Stairs C."/>
            <person name="Eme L."/>
            <person name="Herman E."/>
            <person name="Klimes V."/>
            <person name="Arias M.C."/>
            <person name="Elias M."/>
            <person name="Hilliou F."/>
            <person name="Klute M."/>
            <person name="Malik S.-B."/>
            <person name="Pightling A."/>
            <person name="Rachubinski R."/>
            <person name="Salas D."/>
            <person name="Schlacht A."/>
            <person name="Suga H."/>
            <person name="Archibald J."/>
            <person name="Ball S.G."/>
            <person name="Clark G."/>
            <person name="Dacks J."/>
            <person name="Van Der Giezen M."/>
            <person name="Tsaousis A."/>
            <person name="Roger A."/>
        </authorList>
    </citation>
    <scope>NUCLEOTIDE SEQUENCE [LARGE SCALE GENOMIC DNA]</scope>
    <source>
        <strain evidence="8">ATCC 50177 / NandII</strain>
    </source>
</reference>
<evidence type="ECO:0000256" key="5">
    <source>
        <dbReference type="SAM" id="SignalP"/>
    </source>
</evidence>
<dbReference type="STRING" id="478820.A0A196S5Y5"/>
<dbReference type="Gene3D" id="3.40.630.10">
    <property type="entry name" value="Zn peptidases"/>
    <property type="match status" value="1"/>
</dbReference>
<evidence type="ECO:0000313" key="8">
    <source>
        <dbReference type="Proteomes" id="UP000078348"/>
    </source>
</evidence>
<evidence type="ECO:0000256" key="4">
    <source>
        <dbReference type="SAM" id="Phobius"/>
    </source>
</evidence>
<keyword evidence="5" id="KW-0732">Signal</keyword>
<dbReference type="AlphaFoldDB" id="A0A196S5Y5"/>
<feature type="transmembrane region" description="Helical" evidence="4">
    <location>
        <begin position="435"/>
        <end position="454"/>
    </location>
</feature>
<sequence>MLRLTVLLLFACCCAISYPPYQNIISEMDRYVIQCRQEGLSGITARRVAMGNSTEGREMAAFCFGNCDRGQFAYLLMGGIHGREGLSVVTCLQFVSRLIDLLQKRSKWILDILSDTMVWVIPSLNPDTHDFNVAASLRFGTSTRYGMQRKNRKETCPQNARVARMESGVDLNRNFPVCFDVDEFGSSGRPCSDIYRGPFPLSESESQSFIRFLHSLRTTPTFAISLHAYGRSILHPFSCKSLAPTLNASSLFSFQQATKHLLHSISAKYTTGQAWNTPGLYTVNGDVVDYLWAKEGIPAVNIELPPDYPQSKDYLGFWPEEGYEAECVQLAMNGLELSRCNVIRTREGIRNEGFGRCVIEVNEGGNRLTRQLNPFEHLILSSPTNEVRIGDRKRFYFWNETAGVFEEGQPVAEERMMLHYYSVEELSVRDANRVVVVQIVVIVVFLFLFVFYTLL</sequence>
<keyword evidence="4" id="KW-1133">Transmembrane helix</keyword>
<comment type="similarity">
    <text evidence="2 3">Belongs to the peptidase M14 family.</text>
</comment>
<name>A0A196S5Y5_BLAHN</name>
<evidence type="ECO:0000256" key="3">
    <source>
        <dbReference type="PROSITE-ProRule" id="PRU01379"/>
    </source>
</evidence>
<feature type="signal peptide" evidence="5">
    <location>
        <begin position="1"/>
        <end position="17"/>
    </location>
</feature>
<dbReference type="InterPro" id="IPR000834">
    <property type="entry name" value="Peptidase_M14"/>
</dbReference>
<dbReference type="PRINTS" id="PR00765">
    <property type="entry name" value="CRBOXYPTASEA"/>
</dbReference>
<dbReference type="Pfam" id="PF00246">
    <property type="entry name" value="Peptidase_M14"/>
    <property type="match status" value="1"/>
</dbReference>
<feature type="domain" description="Peptidase M14" evidence="6">
    <location>
        <begin position="17"/>
        <end position="333"/>
    </location>
</feature>
<dbReference type="GO" id="GO:0005615">
    <property type="term" value="C:extracellular space"/>
    <property type="evidence" value="ECO:0007669"/>
    <property type="project" value="TreeGrafter"/>
</dbReference>
<feature type="chain" id="PRO_5008274415" description="Peptidase M14 domain-containing protein" evidence="5">
    <location>
        <begin position="18"/>
        <end position="455"/>
    </location>
</feature>
<proteinExistence type="inferred from homology"/>
<comment type="cofactor">
    <cofactor evidence="1">
        <name>Zn(2+)</name>
        <dbReference type="ChEBI" id="CHEBI:29105"/>
    </cofactor>
</comment>
<dbReference type="PANTHER" id="PTHR11705">
    <property type="entry name" value="PROTEASE FAMILY M14 CARBOXYPEPTIDASE A,B"/>
    <property type="match status" value="1"/>
</dbReference>
<dbReference type="GO" id="GO:0008270">
    <property type="term" value="F:zinc ion binding"/>
    <property type="evidence" value="ECO:0007669"/>
    <property type="project" value="InterPro"/>
</dbReference>
<keyword evidence="4" id="KW-0812">Transmembrane</keyword>
<dbReference type="PROSITE" id="PS52035">
    <property type="entry name" value="PEPTIDASE_M14"/>
    <property type="match status" value="1"/>
</dbReference>